<proteinExistence type="predicted"/>
<dbReference type="OrthoDB" id="1435406at2"/>
<gene>
    <name evidence="1" type="ORF">AV926_04180</name>
</gene>
<dbReference type="Proteomes" id="UP000076630">
    <property type="component" value="Unassembled WGS sequence"/>
</dbReference>
<evidence type="ECO:0000313" key="2">
    <source>
        <dbReference type="Proteomes" id="UP000076630"/>
    </source>
</evidence>
<sequence>MERENKVNTALFDKAIEILSQDFEVIKWQLTKTAEGNFRRNFGDEIGEFFITHSYRSGWRFGSNSFYQMYLLHGENYKKHNREIYKQGYYIIGTGANEDLIVLNLNTATVGFVDSDAFYRGEAEVDINALFKDTGLDMGTFYYRSITEGDQFYTRASDVK</sequence>
<organism evidence="1 2">
    <name type="scientific">Myroides marinus</name>
    <dbReference type="NCBI Taxonomy" id="703342"/>
    <lineage>
        <taxon>Bacteria</taxon>
        <taxon>Pseudomonadati</taxon>
        <taxon>Bacteroidota</taxon>
        <taxon>Flavobacteriia</taxon>
        <taxon>Flavobacteriales</taxon>
        <taxon>Flavobacteriaceae</taxon>
        <taxon>Myroides</taxon>
    </lineage>
</organism>
<comment type="caution">
    <text evidence="1">The sequence shown here is derived from an EMBL/GenBank/DDBJ whole genome shotgun (WGS) entry which is preliminary data.</text>
</comment>
<accession>A0A161UB69</accession>
<protein>
    <submittedName>
        <fullName evidence="1">Uncharacterized protein</fullName>
    </submittedName>
</protein>
<dbReference type="RefSeq" id="WP_038986867.1">
    <property type="nucleotide sequence ID" value="NZ_JACALK010000004.1"/>
</dbReference>
<keyword evidence="2" id="KW-1185">Reference proteome</keyword>
<name>A0A161UB69_9FLAO</name>
<reference evidence="1 2" key="1">
    <citation type="submission" date="2016-01" db="EMBL/GenBank/DDBJ databases">
        <title>Whole genome sequencing of Myroides marinus L41.</title>
        <authorList>
            <person name="Hong K.W."/>
        </authorList>
    </citation>
    <scope>NUCLEOTIDE SEQUENCE [LARGE SCALE GENOMIC DNA]</scope>
    <source>
        <strain evidence="1 2">L41</strain>
    </source>
</reference>
<dbReference type="EMBL" id="LQNU01000037">
    <property type="protein sequence ID" value="KZE83587.1"/>
    <property type="molecule type" value="Genomic_DNA"/>
</dbReference>
<evidence type="ECO:0000313" key="1">
    <source>
        <dbReference type="EMBL" id="KZE83587.1"/>
    </source>
</evidence>
<dbReference type="AlphaFoldDB" id="A0A161UB69"/>